<dbReference type="Pfam" id="PF13884">
    <property type="entry name" value="Peptidase_S74"/>
    <property type="match status" value="1"/>
</dbReference>
<sequence length="568" mass="59010">MKTISTNTVAYVLMVLLLGLESAYGQIRLGPPASGGALDGSSSLEVKSGPYPSGSPYRGLLSPVVSTTQRDQIQSPAKGLLIFNTSTNQIEVNTGSPTAPVWSAGGSANSGANAWNLNGNPNLTSSSYLGTPTTPGQVIPINFKINNGRAGYIDAVKFNLAFGALTLNEASTGQGNTALGGFTLQAMNTNASFNTAVGYRAMFANLTGFANVASGSFTLEHNTTGHDNTAMGNGALRENTGGNYNTAIGTGALVDNTTGFENVSIGGASLRYNNTGYSNVAVGQDALTYNTNGANNVAVGSSALYNSASNDNVAVGTLVMFNNTTGRSNTALGVLAGQNNTVGGYNVFLGINAGVNNAGLSSNNTYVGVNAGVSSSAVTTNNSSSLGYEARVNADNQIQLGNINITSLRCKVQLTVTSDKRIKENVQSNVPGLNFITKLNPVTYNINKLKEAQLIGYTSDDIQEDRSLHTGFLAQDVETAAKSVGYDFEGIHTEKGGTAAEGGKYYTLGYSLFVVPLVQAVKDLNSEVETLKAKLQKQESDYNQLAAQVKQMQALLGVKTESTSKAGN</sequence>
<dbReference type="InterPro" id="IPR011049">
    <property type="entry name" value="Serralysin-like_metalloprot_C"/>
</dbReference>
<gene>
    <name evidence="3" type="ORF">IC229_18985</name>
</gene>
<comment type="caution">
    <text evidence="3">The sequence shown here is derived from an EMBL/GenBank/DDBJ whole genome shotgun (WGS) entry which is preliminary data.</text>
</comment>
<dbReference type="Proteomes" id="UP000598820">
    <property type="component" value="Unassembled WGS sequence"/>
</dbReference>
<feature type="domain" description="Peptidase S74" evidence="2">
    <location>
        <begin position="418"/>
        <end position="535"/>
    </location>
</feature>
<dbReference type="InterPro" id="IPR030392">
    <property type="entry name" value="S74_ICA"/>
</dbReference>
<dbReference type="EMBL" id="JACWZY010000016">
    <property type="protein sequence ID" value="MBD2702740.1"/>
    <property type="molecule type" value="Genomic_DNA"/>
</dbReference>
<dbReference type="RefSeq" id="WP_190888587.1">
    <property type="nucleotide sequence ID" value="NZ_JACWZY010000016.1"/>
</dbReference>
<evidence type="ECO:0000256" key="1">
    <source>
        <dbReference type="SAM" id="Coils"/>
    </source>
</evidence>
<dbReference type="PROSITE" id="PS51688">
    <property type="entry name" value="ICA"/>
    <property type="match status" value="1"/>
</dbReference>
<name>A0A926Y449_9BACT</name>
<feature type="coiled-coil region" evidence="1">
    <location>
        <begin position="518"/>
        <end position="555"/>
    </location>
</feature>
<proteinExistence type="predicted"/>
<keyword evidence="4" id="KW-1185">Reference proteome</keyword>
<evidence type="ECO:0000313" key="4">
    <source>
        <dbReference type="Proteomes" id="UP000598820"/>
    </source>
</evidence>
<reference evidence="3" key="1">
    <citation type="submission" date="2020-09" db="EMBL/GenBank/DDBJ databases">
        <authorList>
            <person name="Kim M.K."/>
        </authorList>
    </citation>
    <scope>NUCLEOTIDE SEQUENCE</scope>
    <source>
        <strain evidence="3">BT702</strain>
    </source>
</reference>
<accession>A0A926Y449</accession>
<organism evidence="3 4">
    <name type="scientific">Spirosoma profusum</name>
    <dbReference type="NCBI Taxonomy" id="2771354"/>
    <lineage>
        <taxon>Bacteria</taxon>
        <taxon>Pseudomonadati</taxon>
        <taxon>Bacteroidota</taxon>
        <taxon>Cytophagia</taxon>
        <taxon>Cytophagales</taxon>
        <taxon>Cytophagaceae</taxon>
        <taxon>Spirosoma</taxon>
    </lineage>
</organism>
<evidence type="ECO:0000313" key="3">
    <source>
        <dbReference type="EMBL" id="MBD2702740.1"/>
    </source>
</evidence>
<dbReference type="Gene3D" id="2.150.10.10">
    <property type="entry name" value="Serralysin-like metalloprotease, C-terminal"/>
    <property type="match status" value="1"/>
</dbReference>
<dbReference type="AlphaFoldDB" id="A0A926Y449"/>
<keyword evidence="1" id="KW-0175">Coiled coil</keyword>
<protein>
    <submittedName>
        <fullName evidence="3">Tail fiber domain-containing protein</fullName>
    </submittedName>
</protein>
<evidence type="ECO:0000259" key="2">
    <source>
        <dbReference type="PROSITE" id="PS51688"/>
    </source>
</evidence>